<reference evidence="2 3" key="1">
    <citation type="journal article" date="2021" name="Elife">
        <title>Chloroplast acquisition without the gene transfer in kleptoplastic sea slugs, Plakobranchus ocellatus.</title>
        <authorList>
            <person name="Maeda T."/>
            <person name="Takahashi S."/>
            <person name="Yoshida T."/>
            <person name="Shimamura S."/>
            <person name="Takaki Y."/>
            <person name="Nagai Y."/>
            <person name="Toyoda A."/>
            <person name="Suzuki Y."/>
            <person name="Arimoto A."/>
            <person name="Ishii H."/>
            <person name="Satoh N."/>
            <person name="Nishiyama T."/>
            <person name="Hasebe M."/>
            <person name="Maruyama T."/>
            <person name="Minagawa J."/>
            <person name="Obokata J."/>
            <person name="Shigenobu S."/>
        </authorList>
    </citation>
    <scope>NUCLEOTIDE SEQUENCE [LARGE SCALE GENOMIC DNA]</scope>
</reference>
<dbReference type="PANTHER" id="PTHR33327">
    <property type="entry name" value="ENDONUCLEASE"/>
    <property type="match status" value="1"/>
</dbReference>
<evidence type="ECO:0000313" key="2">
    <source>
        <dbReference type="EMBL" id="GFR81956.1"/>
    </source>
</evidence>
<keyword evidence="3" id="KW-1185">Reference proteome</keyword>
<name>A0AAV4G9M1_9GAST</name>
<accession>A0AAV4G9M1</accession>
<comment type="caution">
    <text evidence="2">The sequence shown here is derived from an EMBL/GenBank/DDBJ whole genome shotgun (WGS) entry which is preliminary data.</text>
</comment>
<dbReference type="AlphaFoldDB" id="A0AAV4G9M1"/>
<protein>
    <submittedName>
        <fullName evidence="2">Retrovirus-related Pol polyprotein</fullName>
    </submittedName>
</protein>
<proteinExistence type="predicted"/>
<evidence type="ECO:0000259" key="1">
    <source>
        <dbReference type="Pfam" id="PF23055"/>
    </source>
</evidence>
<sequence length="228" mass="25395">MAVDSVALKLPTFWVSSPAARFSQAKAQFALKNITQDDTKYYHVVSSQDTNTATRSLSVISSPPTTYKYKTLKSFLTSAYGLTDEERASELLNMCGLGDAKPSEFMDSRLTLLGQHHPCFIFKQIFLQQLPEHVRTPLAVSDTTDYCALAQQADKLYLASQPRQQTVAEAVTSCQAQAPTSSSDKISAICWYHQKWGEKGKKCLPTCPKFRNFKTHEKNQGNARAGQQ</sequence>
<evidence type="ECO:0000313" key="3">
    <source>
        <dbReference type="Proteomes" id="UP000762676"/>
    </source>
</evidence>
<dbReference type="PANTHER" id="PTHR33327:SF3">
    <property type="entry name" value="RNA-DIRECTED DNA POLYMERASE"/>
    <property type="match status" value="1"/>
</dbReference>
<dbReference type="Pfam" id="PF23055">
    <property type="entry name" value="DUF7041"/>
    <property type="match status" value="1"/>
</dbReference>
<organism evidence="2 3">
    <name type="scientific">Elysia marginata</name>
    <dbReference type="NCBI Taxonomy" id="1093978"/>
    <lineage>
        <taxon>Eukaryota</taxon>
        <taxon>Metazoa</taxon>
        <taxon>Spiralia</taxon>
        <taxon>Lophotrochozoa</taxon>
        <taxon>Mollusca</taxon>
        <taxon>Gastropoda</taxon>
        <taxon>Heterobranchia</taxon>
        <taxon>Euthyneura</taxon>
        <taxon>Panpulmonata</taxon>
        <taxon>Sacoglossa</taxon>
        <taxon>Placobranchoidea</taxon>
        <taxon>Plakobranchidae</taxon>
        <taxon>Elysia</taxon>
    </lineage>
</organism>
<gene>
    <name evidence="2" type="ORF">ElyMa_004084100</name>
</gene>
<dbReference type="Proteomes" id="UP000762676">
    <property type="component" value="Unassembled WGS sequence"/>
</dbReference>
<dbReference type="InterPro" id="IPR055469">
    <property type="entry name" value="DUF7041"/>
</dbReference>
<feature type="domain" description="DUF7041" evidence="1">
    <location>
        <begin position="10"/>
        <end position="92"/>
    </location>
</feature>
<dbReference type="EMBL" id="BMAT01008308">
    <property type="protein sequence ID" value="GFR81956.1"/>
    <property type="molecule type" value="Genomic_DNA"/>
</dbReference>